<dbReference type="AlphaFoldDB" id="A0A399RHM6"/>
<name>A0A399RHM6_9PROT</name>
<dbReference type="OrthoDB" id="7632346at2"/>
<keyword evidence="2" id="KW-1133">Transmembrane helix</keyword>
<proteinExistence type="predicted"/>
<protein>
    <submittedName>
        <fullName evidence="3">Uncharacterized protein</fullName>
    </submittedName>
</protein>
<sequence length="150" mass="16438">MTYRIIFQIVLFLLPFFAYGVWRLARQEAIEEGRKPWPITILFATGAGLAVLAWIILIFVDRGGRDTCIQRSYTDPETGRIVAAREVPCEKRRDELGLPASRDPGSRASGLGGTDPAGPNEPPGPLDPEARDDATALESETAEDRTTAPQ</sequence>
<comment type="caution">
    <text evidence="3">The sequence shown here is derived from an EMBL/GenBank/DDBJ whole genome shotgun (WGS) entry which is preliminary data.</text>
</comment>
<evidence type="ECO:0000256" key="1">
    <source>
        <dbReference type="SAM" id="MobiDB-lite"/>
    </source>
</evidence>
<keyword evidence="2" id="KW-0472">Membrane</keyword>
<keyword evidence="2" id="KW-0812">Transmembrane</keyword>
<evidence type="ECO:0000313" key="3">
    <source>
        <dbReference type="EMBL" id="RIJ31116.1"/>
    </source>
</evidence>
<feature type="transmembrane region" description="Helical" evidence="2">
    <location>
        <begin position="37"/>
        <end position="60"/>
    </location>
</feature>
<feature type="transmembrane region" description="Helical" evidence="2">
    <location>
        <begin position="6"/>
        <end position="25"/>
    </location>
</feature>
<evidence type="ECO:0000313" key="4">
    <source>
        <dbReference type="Proteomes" id="UP000265845"/>
    </source>
</evidence>
<dbReference type="EMBL" id="QWGA01000003">
    <property type="protein sequence ID" value="RIJ31116.1"/>
    <property type="molecule type" value="Genomic_DNA"/>
</dbReference>
<accession>A0A399RHM6</accession>
<keyword evidence="4" id="KW-1185">Reference proteome</keyword>
<reference evidence="3 4" key="1">
    <citation type="submission" date="2018-08" db="EMBL/GenBank/DDBJ databases">
        <title>Henriciella mobilis sp. nov., isolated from seawater.</title>
        <authorList>
            <person name="Cheng H."/>
            <person name="Wu Y.-H."/>
            <person name="Xu X.-W."/>
            <person name="Guo L.-L."/>
        </authorList>
    </citation>
    <scope>NUCLEOTIDE SEQUENCE [LARGE SCALE GENOMIC DNA]</scope>
    <source>
        <strain evidence="3 4">CCUG67844</strain>
    </source>
</reference>
<dbReference type="Proteomes" id="UP000265845">
    <property type="component" value="Unassembled WGS sequence"/>
</dbReference>
<dbReference type="RefSeq" id="WP_119452616.1">
    <property type="nucleotide sequence ID" value="NZ_QWGA01000003.1"/>
</dbReference>
<organism evidence="3 4">
    <name type="scientific">Henriciella algicola</name>
    <dbReference type="NCBI Taxonomy" id="1608422"/>
    <lineage>
        <taxon>Bacteria</taxon>
        <taxon>Pseudomonadati</taxon>
        <taxon>Pseudomonadota</taxon>
        <taxon>Alphaproteobacteria</taxon>
        <taxon>Hyphomonadales</taxon>
        <taxon>Hyphomonadaceae</taxon>
        <taxon>Henriciella</taxon>
    </lineage>
</organism>
<feature type="region of interest" description="Disordered" evidence="1">
    <location>
        <begin position="92"/>
        <end position="150"/>
    </location>
</feature>
<evidence type="ECO:0000256" key="2">
    <source>
        <dbReference type="SAM" id="Phobius"/>
    </source>
</evidence>
<gene>
    <name evidence="3" type="ORF">D1222_02290</name>
</gene>